<keyword evidence="7" id="KW-0812">Transmembrane</keyword>
<dbReference type="Pfam" id="PF01403">
    <property type="entry name" value="Sema"/>
    <property type="match status" value="1"/>
</dbReference>
<dbReference type="RefSeq" id="XP_032831620.1">
    <property type="nucleotide sequence ID" value="XM_032975729.1"/>
</dbReference>
<dbReference type="GO" id="GO:0007411">
    <property type="term" value="P:axon guidance"/>
    <property type="evidence" value="ECO:0007669"/>
    <property type="project" value="TreeGrafter"/>
</dbReference>
<keyword evidence="2 7" id="KW-0472">Membrane</keyword>
<comment type="caution">
    <text evidence="5">Lacks conserved residue(s) required for the propagation of feature annotation.</text>
</comment>
<dbReference type="GO" id="GO:0030215">
    <property type="term" value="F:semaphorin receptor binding"/>
    <property type="evidence" value="ECO:0007669"/>
    <property type="project" value="InterPro"/>
</dbReference>
<dbReference type="InterPro" id="IPR015943">
    <property type="entry name" value="WD40/YVTN_repeat-like_dom_sf"/>
</dbReference>
<evidence type="ECO:0000256" key="2">
    <source>
        <dbReference type="ARBA" id="ARBA00023136"/>
    </source>
</evidence>
<dbReference type="SMART" id="SM00423">
    <property type="entry name" value="PSI"/>
    <property type="match status" value="1"/>
</dbReference>
<feature type="compositionally biased region" description="Low complexity" evidence="6">
    <location>
        <begin position="638"/>
        <end position="652"/>
    </location>
</feature>
<keyword evidence="4" id="KW-0325">Glycoprotein</keyword>
<dbReference type="SUPFAM" id="SSF103575">
    <property type="entry name" value="Plexin repeat"/>
    <property type="match status" value="1"/>
</dbReference>
<evidence type="ECO:0000256" key="4">
    <source>
        <dbReference type="ARBA" id="ARBA00023180"/>
    </source>
</evidence>
<accession>A0AAJ7XEQ6</accession>
<evidence type="ECO:0000256" key="1">
    <source>
        <dbReference type="ARBA" id="ARBA00004370"/>
    </source>
</evidence>
<dbReference type="GO" id="GO:0071526">
    <property type="term" value="P:semaphorin-plexin signaling pathway"/>
    <property type="evidence" value="ECO:0007669"/>
    <property type="project" value="TreeGrafter"/>
</dbReference>
<feature type="compositionally biased region" description="Polar residues" evidence="6">
    <location>
        <begin position="668"/>
        <end position="677"/>
    </location>
</feature>
<dbReference type="GO" id="GO:0005886">
    <property type="term" value="C:plasma membrane"/>
    <property type="evidence" value="ECO:0007669"/>
    <property type="project" value="TreeGrafter"/>
</dbReference>
<comment type="subcellular location">
    <subcellularLocation>
        <location evidence="1">Membrane</location>
    </subcellularLocation>
</comment>
<feature type="chain" id="PRO_5042515127" evidence="8">
    <location>
        <begin position="19"/>
        <end position="824"/>
    </location>
</feature>
<feature type="region of interest" description="Disordered" evidence="6">
    <location>
        <begin position="581"/>
        <end position="605"/>
    </location>
</feature>
<evidence type="ECO:0000256" key="8">
    <source>
        <dbReference type="SAM" id="SignalP"/>
    </source>
</evidence>
<dbReference type="GO" id="GO:0001755">
    <property type="term" value="P:neural crest cell migration"/>
    <property type="evidence" value="ECO:0007669"/>
    <property type="project" value="TreeGrafter"/>
</dbReference>
<dbReference type="KEGG" id="pmrn:116954916"/>
<dbReference type="AlphaFoldDB" id="A0AAJ7XEQ6"/>
<name>A0AAJ7XEQ6_PETMA</name>
<dbReference type="InterPro" id="IPR036352">
    <property type="entry name" value="Semap_dom_sf"/>
</dbReference>
<dbReference type="InterPro" id="IPR001627">
    <property type="entry name" value="Semap_dom"/>
</dbReference>
<feature type="compositionally biased region" description="Gly residues" evidence="6">
    <location>
        <begin position="766"/>
        <end position="775"/>
    </location>
</feature>
<dbReference type="InterPro" id="IPR027231">
    <property type="entry name" value="Semaphorin"/>
</dbReference>
<keyword evidence="3" id="KW-1015">Disulfide bond</keyword>
<evidence type="ECO:0000256" key="6">
    <source>
        <dbReference type="SAM" id="MobiDB-lite"/>
    </source>
</evidence>
<proteinExistence type="predicted"/>
<dbReference type="Gene3D" id="3.30.1680.10">
    <property type="entry name" value="ligand-binding face of the semaphorins, domain 2"/>
    <property type="match status" value="1"/>
</dbReference>
<feature type="region of interest" description="Disordered" evidence="6">
    <location>
        <begin position="636"/>
        <end position="690"/>
    </location>
</feature>
<dbReference type="PANTHER" id="PTHR11036:SF14">
    <property type="entry name" value="SEMAPHORIN-4B"/>
    <property type="match status" value="1"/>
</dbReference>
<organism evidence="10 11">
    <name type="scientific">Petromyzon marinus</name>
    <name type="common">Sea lamprey</name>
    <dbReference type="NCBI Taxonomy" id="7757"/>
    <lineage>
        <taxon>Eukaryota</taxon>
        <taxon>Metazoa</taxon>
        <taxon>Chordata</taxon>
        <taxon>Craniata</taxon>
        <taxon>Vertebrata</taxon>
        <taxon>Cyclostomata</taxon>
        <taxon>Hyperoartia</taxon>
        <taxon>Petromyzontiformes</taxon>
        <taxon>Petromyzontidae</taxon>
        <taxon>Petromyzon</taxon>
    </lineage>
</organism>
<sequence>MGTVPALVLVLGVLRVAAEGPLVPRVSFSYEELVQEEAMSFRAVPDASALLLVPQRSALYVGARDAILALDARNVSRELHPALSWTADSQMKTCQSKRNSQWECFNFVRVLHRLDGTRLYACGTGAFQPKCAYINVADFSFVKKPGGTVMEEDGKGKCPFDPEQRHTSLMTGGELYSGTGSNYLGSESVVQRSPSSMSSELSSSWLYNPTFVASEFVNESESREQDNKVYFFFSETAVEFDFYSRVVVPRVARVCTGDTGGLKKLEKKWTTFLKARLDCSLREMAFTGLRHVVSTRGLRGRPDTVFYALYTDRRGGGAVSAVCSYRMDEVQRVFSGSFKHQGGADQRWAPYAGALPAQRPGDCPLGWDSQMLPSETLNFVSDHPLMDEAVKAEGGRPWLLVPGVAYNRLLVVDVAALDGKSWRTLLLGTDAGALHRAVLPESRGDPHLVEELQALGQQEPVVSMVLTHDQTSVVVAGPAGVVQLSVCRCGRYRACWDCVLARDPCCAWDPQQRLCRRHGGGDRHRGGGEQGTLSWLQDVSGGDATTLCSAHPPDVVAVRVALAPLLLLPCSPPSRLARLSWERDSGPAPGQPLPEAGLLLRQGAPPAPRDLTGTYLCWAEEGGHWRLVASYTVQLPGSSSSSSSSTTTTSSSVTKRKSNRQQARPDPTTGTAATSESAHVVPGKDASTSDSPPGFGPGFLVGLLVTVVLVAAGVAVKRRFFPKAAFPCSPSADDVADAAEAAAAASASAAAASSNGRATTEPERGGQNGDGGGPGDNANGNNNVAAGRADGDGAGDAPGEEGDEEETQKPLLVRLESLQRSSEA</sequence>
<dbReference type="Pfam" id="PF01437">
    <property type="entry name" value="PSI"/>
    <property type="match status" value="1"/>
</dbReference>
<gene>
    <name evidence="11" type="primary">LOC116954916</name>
</gene>
<dbReference type="SUPFAM" id="SSF101912">
    <property type="entry name" value="Sema domain"/>
    <property type="match status" value="1"/>
</dbReference>
<dbReference type="GO" id="GO:0030335">
    <property type="term" value="P:positive regulation of cell migration"/>
    <property type="evidence" value="ECO:0007669"/>
    <property type="project" value="TreeGrafter"/>
</dbReference>
<dbReference type="Proteomes" id="UP001318040">
    <property type="component" value="Chromosome 57"/>
</dbReference>
<feature type="transmembrane region" description="Helical" evidence="7">
    <location>
        <begin position="694"/>
        <end position="716"/>
    </location>
</feature>
<protein>
    <submittedName>
        <fullName evidence="11">Semaphorin-4C-like</fullName>
    </submittedName>
</protein>
<dbReference type="Gene3D" id="2.130.10.10">
    <property type="entry name" value="YVTN repeat-like/Quinoprotein amine dehydrogenase"/>
    <property type="match status" value="1"/>
</dbReference>
<dbReference type="PANTHER" id="PTHR11036">
    <property type="entry name" value="SEMAPHORIN"/>
    <property type="match status" value="1"/>
</dbReference>
<keyword evidence="8" id="KW-0732">Signal</keyword>
<keyword evidence="7" id="KW-1133">Transmembrane helix</keyword>
<dbReference type="PROSITE" id="PS51004">
    <property type="entry name" value="SEMA"/>
    <property type="match status" value="1"/>
</dbReference>
<evidence type="ECO:0000259" key="9">
    <source>
        <dbReference type="PROSITE" id="PS51004"/>
    </source>
</evidence>
<feature type="signal peptide" evidence="8">
    <location>
        <begin position="1"/>
        <end position="18"/>
    </location>
</feature>
<dbReference type="SMART" id="SM00630">
    <property type="entry name" value="Sema"/>
    <property type="match status" value="1"/>
</dbReference>
<evidence type="ECO:0000313" key="11">
    <source>
        <dbReference type="RefSeq" id="XP_032831620.1"/>
    </source>
</evidence>
<evidence type="ECO:0000256" key="5">
    <source>
        <dbReference type="PROSITE-ProRule" id="PRU00352"/>
    </source>
</evidence>
<dbReference type="GO" id="GO:0045499">
    <property type="term" value="F:chemorepellent activity"/>
    <property type="evidence" value="ECO:0007669"/>
    <property type="project" value="TreeGrafter"/>
</dbReference>
<dbReference type="InterPro" id="IPR016201">
    <property type="entry name" value="PSI"/>
</dbReference>
<reference evidence="11" key="1">
    <citation type="submission" date="2025-08" db="UniProtKB">
        <authorList>
            <consortium name="RefSeq"/>
        </authorList>
    </citation>
    <scope>IDENTIFICATION</scope>
    <source>
        <tissue evidence="11">Sperm</tissue>
    </source>
</reference>
<evidence type="ECO:0000256" key="7">
    <source>
        <dbReference type="SAM" id="Phobius"/>
    </source>
</evidence>
<dbReference type="InterPro" id="IPR002165">
    <property type="entry name" value="Plexin_repeat"/>
</dbReference>
<feature type="region of interest" description="Disordered" evidence="6">
    <location>
        <begin position="751"/>
        <end position="824"/>
    </location>
</feature>
<evidence type="ECO:0000256" key="3">
    <source>
        <dbReference type="ARBA" id="ARBA00023157"/>
    </source>
</evidence>
<keyword evidence="10" id="KW-1185">Reference proteome</keyword>
<feature type="domain" description="Sema" evidence="9">
    <location>
        <begin position="25"/>
        <end position="486"/>
    </location>
</feature>
<feature type="compositionally biased region" description="Low complexity" evidence="6">
    <location>
        <begin position="776"/>
        <end position="788"/>
    </location>
</feature>
<evidence type="ECO:0000313" key="10">
    <source>
        <dbReference type="Proteomes" id="UP001318040"/>
    </source>
</evidence>